<dbReference type="Gene3D" id="3.40.50.10490">
    <property type="entry name" value="Glucose-6-phosphate isomerase like protein, domain 1"/>
    <property type="match status" value="1"/>
</dbReference>
<evidence type="ECO:0000256" key="4">
    <source>
        <dbReference type="ARBA" id="ARBA00022490"/>
    </source>
</evidence>
<accession>A0ABS9ZYP1</accession>
<feature type="binding site" evidence="9">
    <location>
        <position position="582"/>
    </location>
    <ligand>
        <name>substrate</name>
    </ligand>
</feature>
<feature type="domain" description="SIS" evidence="10">
    <location>
        <begin position="446"/>
        <end position="605"/>
    </location>
</feature>
<comment type="catalytic activity">
    <reaction evidence="1 9">
        <text>2 D-sedoheptulose 7-phosphate = D-glycero-alpha-D-manno-heptose 7-phosphate + D-glycero-beta-D-manno-heptose 7-phosphate</text>
        <dbReference type="Rhea" id="RHEA:27489"/>
        <dbReference type="ChEBI" id="CHEBI:57483"/>
        <dbReference type="ChEBI" id="CHEBI:60203"/>
        <dbReference type="ChEBI" id="CHEBI:60204"/>
        <dbReference type="EC" id="5.3.1.28"/>
    </reaction>
</comment>
<dbReference type="Proteomes" id="UP001165460">
    <property type="component" value="Unassembled WGS sequence"/>
</dbReference>
<keyword evidence="4 9" id="KW-0963">Cytoplasm</keyword>
<evidence type="ECO:0000313" key="11">
    <source>
        <dbReference type="EMBL" id="MCJ0743405.1"/>
    </source>
</evidence>
<dbReference type="GO" id="GO:0016757">
    <property type="term" value="F:glycosyltransferase activity"/>
    <property type="evidence" value="ECO:0007669"/>
    <property type="project" value="UniProtKB-KW"/>
</dbReference>
<keyword evidence="11" id="KW-0328">Glycosyltransferase</keyword>
<dbReference type="RefSeq" id="WP_243362577.1">
    <property type="nucleotide sequence ID" value="NZ_JALGBH010000002.1"/>
</dbReference>
<keyword evidence="8 9" id="KW-0119">Carbohydrate metabolism</keyword>
<dbReference type="EC" id="5.3.1.28" evidence="9"/>
<evidence type="ECO:0000256" key="3">
    <source>
        <dbReference type="ARBA" id="ARBA00009894"/>
    </source>
</evidence>
<feature type="binding site" evidence="9">
    <location>
        <begin position="504"/>
        <end position="505"/>
    </location>
    <ligand>
        <name>substrate</name>
    </ligand>
</feature>
<feature type="binding site" evidence="9">
    <location>
        <begin position="530"/>
        <end position="532"/>
    </location>
    <ligand>
        <name>substrate</name>
    </ligand>
</feature>
<dbReference type="HAMAP" id="MF_00067">
    <property type="entry name" value="GmhA"/>
    <property type="match status" value="1"/>
</dbReference>
<evidence type="ECO:0000256" key="7">
    <source>
        <dbReference type="ARBA" id="ARBA00023235"/>
    </source>
</evidence>
<feature type="binding site" evidence="9">
    <location>
        <begin position="461"/>
        <end position="463"/>
    </location>
    <ligand>
        <name>substrate</name>
    </ligand>
</feature>
<dbReference type="InterPro" id="IPR001347">
    <property type="entry name" value="SIS_dom"/>
</dbReference>
<feature type="binding site" evidence="9">
    <location>
        <position position="470"/>
    </location>
    <ligand>
        <name>Zn(2+)</name>
        <dbReference type="ChEBI" id="CHEBI:29105"/>
    </ligand>
</feature>
<protein>
    <recommendedName>
        <fullName evidence="9">Phosphoheptose isomerase</fullName>
        <ecNumber evidence="9">5.3.1.28</ecNumber>
    </recommendedName>
    <alternativeName>
        <fullName evidence="9">Sedoheptulose 7-phosphate isomerase</fullName>
    </alternativeName>
</protein>
<dbReference type="InterPro" id="IPR050099">
    <property type="entry name" value="SIS_GmhA/DiaA_subfam"/>
</dbReference>
<evidence type="ECO:0000256" key="1">
    <source>
        <dbReference type="ARBA" id="ARBA00000348"/>
    </source>
</evidence>
<feature type="binding site" evidence="9">
    <location>
        <position position="474"/>
    </location>
    <ligand>
        <name>Zn(2+)</name>
        <dbReference type="ChEBI" id="CHEBI:29105"/>
    </ligand>
</feature>
<dbReference type="CDD" id="cd05006">
    <property type="entry name" value="SIS_GmhA"/>
    <property type="match status" value="1"/>
</dbReference>
<organism evidence="11 12">
    <name type="scientific">Pedobacter montanisoli</name>
    <dbReference type="NCBI Taxonomy" id="2923277"/>
    <lineage>
        <taxon>Bacteria</taxon>
        <taxon>Pseudomonadati</taxon>
        <taxon>Bacteroidota</taxon>
        <taxon>Sphingobacteriia</taxon>
        <taxon>Sphingobacteriales</taxon>
        <taxon>Sphingobacteriaceae</taxon>
        <taxon>Pedobacter</taxon>
    </lineage>
</organism>
<dbReference type="InterPro" id="IPR004515">
    <property type="entry name" value="Phosphoheptose_Isoase"/>
</dbReference>
<comment type="miscellaneous">
    <text evidence="9">The reaction produces a racemic mixture of D-glycero-alpha-D-manno-heptose 7-phosphate and D-glycero-beta-D-manno-heptose 7-phosphate.</text>
</comment>
<comment type="function">
    <text evidence="9">Catalyzes the isomerization of sedoheptulose 7-phosphate in D-glycero-D-manno-heptose 7-phosphate.</text>
</comment>
<reference evidence="11" key="1">
    <citation type="submission" date="2022-03" db="EMBL/GenBank/DDBJ databases">
        <authorList>
            <person name="Woo C.Y."/>
        </authorList>
    </citation>
    <scope>NUCLEOTIDE SEQUENCE</scope>
    <source>
        <strain evidence="11">CYS-01</strain>
    </source>
</reference>
<dbReference type="Pfam" id="PF13580">
    <property type="entry name" value="SIS_2"/>
    <property type="match status" value="1"/>
</dbReference>
<dbReference type="SUPFAM" id="SSF53756">
    <property type="entry name" value="UDP-Glycosyltransferase/glycogen phosphorylase"/>
    <property type="match status" value="1"/>
</dbReference>
<sequence>MKNKIAFISEHASPLASLGGTDSGGQNVYVAELAKQLAQKGYDIDIFTRREDAETEQIIRLCKDVRVILVDAGPAEIIPKEDIFPYMPQFRAQMESFIEQEGIQYQLIHANFWMSGLVAMELKQRMEIPFVITFHALGYIRKIFQKENDRFPDERVDIEKEIIKHADAIIAECPQDKEDLIKLYGAEESKVPIIACGFNPADFYPIHKQTARALLNIGDDEKVILQLGRIVPRKGIDNVIKALSKLNLAQKAYKLIVVGGEKEEKQGYQEIDRLKDLVSNLQLEKYVNFVGRKQRDLLKYYYSAADVFVTTPWYEPFGITPLEAMSCGTPVIGANVGGIKYSVLDGKTGFLVPPSDPYALANKIRVLFDQPELAKKMGDFAQKYVRKFKWCHIADQVNHLYKNVLHEKLVENPLGPLKAAFIEAAATFENSAKAIAKDIFNAGAIMSNAILSGRKILVCGNGGSAAESQHFTAELVGRFEVSYRRGLPALSLNADTSILTAWANDFGYDDVFARQVDAYGQRGDVLFCLSTSGQSDNILKAINMAEQKGLITICLLGKDGGMAAKHSQHNIIVPSQSTQRIQELHLHIVHQLCTIIEQGVVAEEDLEKPVKPLNLPFARMRVNDQLTYLNSSQKYKGYGS</sequence>
<evidence type="ECO:0000313" key="12">
    <source>
        <dbReference type="Proteomes" id="UP001165460"/>
    </source>
</evidence>
<evidence type="ECO:0000256" key="6">
    <source>
        <dbReference type="ARBA" id="ARBA00022833"/>
    </source>
</evidence>
<comment type="caution">
    <text evidence="11">The sequence shown here is derived from an EMBL/GenBank/DDBJ whole genome shotgun (WGS) entry which is preliminary data.</text>
</comment>
<evidence type="ECO:0000256" key="5">
    <source>
        <dbReference type="ARBA" id="ARBA00022723"/>
    </source>
</evidence>
<dbReference type="EMBL" id="JALGBH010000002">
    <property type="protein sequence ID" value="MCJ0743405.1"/>
    <property type="molecule type" value="Genomic_DNA"/>
</dbReference>
<dbReference type="SUPFAM" id="SSF53697">
    <property type="entry name" value="SIS domain"/>
    <property type="match status" value="1"/>
</dbReference>
<evidence type="ECO:0000256" key="9">
    <source>
        <dbReference type="HAMAP-Rule" id="MF_00067"/>
    </source>
</evidence>
<comment type="similarity">
    <text evidence="3 9">Belongs to the SIS family. GmhA subfamily.</text>
</comment>
<dbReference type="InterPro" id="IPR046348">
    <property type="entry name" value="SIS_dom_sf"/>
</dbReference>
<name>A0ABS9ZYP1_9SPHI</name>
<keyword evidence="7 9" id="KW-0413">Isomerase</keyword>
<dbReference type="InterPro" id="IPR001296">
    <property type="entry name" value="Glyco_trans_1"/>
</dbReference>
<dbReference type="InterPro" id="IPR028098">
    <property type="entry name" value="Glyco_trans_4-like_N"/>
</dbReference>
<keyword evidence="12" id="KW-1185">Reference proteome</keyword>
<evidence type="ECO:0000256" key="2">
    <source>
        <dbReference type="ARBA" id="ARBA00004496"/>
    </source>
</evidence>
<feature type="binding site" evidence="9">
    <location>
        <position position="582"/>
    </location>
    <ligand>
        <name>Zn(2+)</name>
        <dbReference type="ChEBI" id="CHEBI:29105"/>
    </ligand>
</feature>
<keyword evidence="6 9" id="KW-0862">Zinc</keyword>
<feature type="binding site" evidence="9">
    <location>
        <position position="535"/>
    </location>
    <ligand>
        <name>substrate</name>
    </ligand>
</feature>
<proteinExistence type="inferred from homology"/>
<dbReference type="PANTHER" id="PTHR30390:SF6">
    <property type="entry name" value="DNAA INITIATOR-ASSOCIATING PROTEIN DIAA"/>
    <property type="match status" value="1"/>
</dbReference>
<comment type="pathway">
    <text evidence="9">Carbohydrate biosynthesis; D-glycero-D-manno-heptose 7-phosphate biosynthesis; D-glycero-alpha-D-manno-heptose 7-phosphate and D-glycero-beta-D-manno-heptose 7-phosphate from sedoheptulose 7-phosphate: step 1/1.</text>
</comment>
<dbReference type="Gene3D" id="3.40.50.2000">
    <property type="entry name" value="Glycogen Phosphorylase B"/>
    <property type="match status" value="2"/>
</dbReference>
<keyword evidence="5 9" id="KW-0479">Metal-binding</keyword>
<comment type="cofactor">
    <cofactor evidence="9">
        <name>Zn(2+)</name>
        <dbReference type="ChEBI" id="CHEBI:29105"/>
    </cofactor>
    <text evidence="9">Binds 1 zinc ion per subunit.</text>
</comment>
<feature type="binding site" evidence="9">
    <location>
        <position position="474"/>
    </location>
    <ligand>
        <name>substrate</name>
    </ligand>
</feature>
<dbReference type="Pfam" id="PF00534">
    <property type="entry name" value="Glycos_transf_1"/>
    <property type="match status" value="1"/>
</dbReference>
<keyword evidence="11" id="KW-0808">Transferase</keyword>
<dbReference type="PROSITE" id="PS51464">
    <property type="entry name" value="SIS"/>
    <property type="match status" value="1"/>
</dbReference>
<dbReference type="PANTHER" id="PTHR30390">
    <property type="entry name" value="SEDOHEPTULOSE 7-PHOSPHATE ISOMERASE / DNAA INITIATOR-ASSOCIATING FACTOR FOR REPLICATION INITIATION"/>
    <property type="match status" value="1"/>
</dbReference>
<dbReference type="Pfam" id="PF13439">
    <property type="entry name" value="Glyco_transf_4"/>
    <property type="match status" value="1"/>
</dbReference>
<gene>
    <name evidence="9" type="primary">gmhA</name>
    <name evidence="11" type="ORF">MMF97_11825</name>
</gene>
<evidence type="ECO:0000256" key="8">
    <source>
        <dbReference type="ARBA" id="ARBA00023277"/>
    </source>
</evidence>
<evidence type="ECO:0000259" key="10">
    <source>
        <dbReference type="PROSITE" id="PS51464"/>
    </source>
</evidence>
<comment type="subcellular location">
    <subcellularLocation>
        <location evidence="2 9">Cytoplasm</location>
    </subcellularLocation>
</comment>
<feature type="binding site" evidence="9">
    <location>
        <position position="590"/>
    </location>
    <ligand>
        <name>Zn(2+)</name>
        <dbReference type="ChEBI" id="CHEBI:29105"/>
    </ligand>
</feature>
<dbReference type="InterPro" id="IPR035461">
    <property type="entry name" value="GmhA/DiaA"/>
</dbReference>